<feature type="active site" evidence="7 8">
    <location>
        <position position="145"/>
    </location>
</feature>
<evidence type="ECO:0000313" key="11">
    <source>
        <dbReference type="Proteomes" id="UP001302329"/>
    </source>
</evidence>
<dbReference type="EC" id="3.4.21.92" evidence="7"/>
<gene>
    <name evidence="7 10" type="primary">clpP</name>
    <name evidence="10" type="ORF">VB739_06620</name>
</gene>
<dbReference type="Proteomes" id="UP001302329">
    <property type="component" value="Unassembled WGS sequence"/>
</dbReference>
<comment type="function">
    <text evidence="7">Cleaves peptides in various proteins in a process that requires ATP hydrolysis. Has a chymotrypsin-like activity. Plays a major role in the degradation of misfolded proteins.</text>
</comment>
<dbReference type="Gene3D" id="3.90.226.10">
    <property type="entry name" value="2-enoyl-CoA Hydratase, Chain A, domain 1"/>
    <property type="match status" value="1"/>
</dbReference>
<sequence length="221" mass="23702">MNNLWQGPLPWNGVAPPSPSAAPGILPTVVEQSGRGDRAFDIYSRLLRERIIFLGTGIDDQVADSMVAQLLFLEAEDPEKDIQIYINSPGGSVTSGLAIYDTMQQVAPDVVTICYGLAASMGAFLLTGGAPGKRMALPNARIMIHQPLGGAQGQAVDIEIQAREILYLKDTLNGLMAEHTGQPLDKIAEDTDRDYFLSPAEAVEYGLIDRVVDDAPAPVDP</sequence>
<evidence type="ECO:0000256" key="1">
    <source>
        <dbReference type="ARBA" id="ARBA00007039"/>
    </source>
</evidence>
<dbReference type="RefSeq" id="WP_323356349.1">
    <property type="nucleotide sequence ID" value="NZ_JAYGHY010000015.1"/>
</dbReference>
<evidence type="ECO:0000256" key="6">
    <source>
        <dbReference type="ARBA" id="ARBA00034021"/>
    </source>
</evidence>
<dbReference type="HAMAP" id="MF_00444">
    <property type="entry name" value="ClpP"/>
    <property type="match status" value="1"/>
</dbReference>
<evidence type="ECO:0000256" key="5">
    <source>
        <dbReference type="ARBA" id="ARBA00022825"/>
    </source>
</evidence>
<dbReference type="Pfam" id="PF00574">
    <property type="entry name" value="CLP_protease"/>
    <property type="match status" value="1"/>
</dbReference>
<comment type="similarity">
    <text evidence="1 7 9">Belongs to the peptidase S14 family.</text>
</comment>
<keyword evidence="2 7" id="KW-0963">Cytoplasm</keyword>
<dbReference type="PANTHER" id="PTHR10381:SF70">
    <property type="entry name" value="ATP-DEPENDENT CLP PROTEASE PROTEOLYTIC SUBUNIT"/>
    <property type="match status" value="1"/>
</dbReference>
<evidence type="ECO:0000256" key="9">
    <source>
        <dbReference type="RuleBase" id="RU003567"/>
    </source>
</evidence>
<organism evidence="10 11">
    <name type="scientific">Cyanobium gracile UHCC 0281</name>
    <dbReference type="NCBI Taxonomy" id="3110309"/>
    <lineage>
        <taxon>Bacteria</taxon>
        <taxon>Bacillati</taxon>
        <taxon>Cyanobacteriota</taxon>
        <taxon>Cyanophyceae</taxon>
        <taxon>Synechococcales</taxon>
        <taxon>Prochlorococcaceae</taxon>
        <taxon>Cyanobium</taxon>
    </lineage>
</organism>
<accession>A0ABU5SUL4</accession>
<dbReference type="SUPFAM" id="SSF52096">
    <property type="entry name" value="ClpP/crotonase"/>
    <property type="match status" value="1"/>
</dbReference>
<keyword evidence="11" id="KW-1185">Reference proteome</keyword>
<dbReference type="NCBIfam" id="NF001368">
    <property type="entry name" value="PRK00277.1"/>
    <property type="match status" value="1"/>
</dbReference>
<keyword evidence="3 7" id="KW-0645">Protease</keyword>
<dbReference type="EMBL" id="JAYGHY010000015">
    <property type="protein sequence ID" value="MEA5442221.1"/>
    <property type="molecule type" value="Genomic_DNA"/>
</dbReference>
<evidence type="ECO:0000256" key="8">
    <source>
        <dbReference type="PROSITE-ProRule" id="PRU10086"/>
    </source>
</evidence>
<dbReference type="NCBIfam" id="TIGR00493">
    <property type="entry name" value="clpP"/>
    <property type="match status" value="1"/>
</dbReference>
<evidence type="ECO:0000256" key="4">
    <source>
        <dbReference type="ARBA" id="ARBA00022801"/>
    </source>
</evidence>
<feature type="active site" description="Nucleophile" evidence="7">
    <location>
        <position position="120"/>
    </location>
</feature>
<dbReference type="InterPro" id="IPR033135">
    <property type="entry name" value="ClpP_His_AS"/>
</dbReference>
<evidence type="ECO:0000256" key="3">
    <source>
        <dbReference type="ARBA" id="ARBA00022670"/>
    </source>
</evidence>
<proteinExistence type="inferred from homology"/>
<reference evidence="10 11" key="1">
    <citation type="submission" date="2023-12" db="EMBL/GenBank/DDBJ databases">
        <title>Baltic Sea Cyanobacteria.</title>
        <authorList>
            <person name="Delbaje E."/>
            <person name="Fewer D.P."/>
            <person name="Shishido T.K."/>
        </authorList>
    </citation>
    <scope>NUCLEOTIDE SEQUENCE [LARGE SCALE GENOMIC DNA]</scope>
    <source>
        <strain evidence="10 11">UHCC 0281</strain>
    </source>
</reference>
<evidence type="ECO:0000256" key="7">
    <source>
        <dbReference type="HAMAP-Rule" id="MF_00444"/>
    </source>
</evidence>
<evidence type="ECO:0000256" key="2">
    <source>
        <dbReference type="ARBA" id="ARBA00022490"/>
    </source>
</evidence>
<dbReference type="PANTHER" id="PTHR10381">
    <property type="entry name" value="ATP-DEPENDENT CLP PROTEASE PROTEOLYTIC SUBUNIT"/>
    <property type="match status" value="1"/>
</dbReference>
<dbReference type="PRINTS" id="PR00127">
    <property type="entry name" value="CLPPROTEASEP"/>
</dbReference>
<name>A0ABU5SUL4_9CYAN</name>
<dbReference type="PROSITE" id="PS00382">
    <property type="entry name" value="CLP_PROTEASE_HIS"/>
    <property type="match status" value="1"/>
</dbReference>
<keyword evidence="5 7" id="KW-0720">Serine protease</keyword>
<comment type="catalytic activity">
    <reaction evidence="6 7 8">
        <text>Hydrolysis of proteins to small peptides in the presence of ATP and magnesium. alpha-casein is the usual test substrate. In the absence of ATP, only oligopeptides shorter than five residues are hydrolyzed (such as succinyl-Leu-Tyr-|-NHMec, and Leu-Tyr-Leu-|-Tyr-Trp, in which cleavage of the -Tyr-|-Leu- and -Tyr-|-Trp bonds also occurs).</text>
        <dbReference type="EC" id="3.4.21.92"/>
    </reaction>
</comment>
<keyword evidence="4 7" id="KW-0378">Hydrolase</keyword>
<dbReference type="GO" id="GO:0004252">
    <property type="term" value="F:serine-type endopeptidase activity"/>
    <property type="evidence" value="ECO:0007669"/>
    <property type="project" value="UniProtKB-EC"/>
</dbReference>
<dbReference type="NCBIfam" id="NF009205">
    <property type="entry name" value="PRK12553.1"/>
    <property type="match status" value="1"/>
</dbReference>
<comment type="subunit">
    <text evidence="7">Fourteen ClpP subunits assemble into 2 heptameric rings which stack back to back to give a disk-like structure with a central cavity, resembling the structure of eukaryotic proteasomes.</text>
</comment>
<protein>
    <recommendedName>
        <fullName evidence="7 9">ATP-dependent Clp protease proteolytic subunit</fullName>
        <ecNumber evidence="7">3.4.21.92</ecNumber>
    </recommendedName>
    <alternativeName>
        <fullName evidence="7">Endopeptidase Clp</fullName>
    </alternativeName>
</protein>
<dbReference type="InterPro" id="IPR023562">
    <property type="entry name" value="ClpP/TepA"/>
</dbReference>
<dbReference type="InterPro" id="IPR029045">
    <property type="entry name" value="ClpP/crotonase-like_dom_sf"/>
</dbReference>
<evidence type="ECO:0000313" key="10">
    <source>
        <dbReference type="EMBL" id="MEA5442221.1"/>
    </source>
</evidence>
<comment type="caution">
    <text evidence="10">The sequence shown here is derived from an EMBL/GenBank/DDBJ whole genome shotgun (WGS) entry which is preliminary data.</text>
</comment>
<dbReference type="CDD" id="cd07017">
    <property type="entry name" value="S14_ClpP_2"/>
    <property type="match status" value="1"/>
</dbReference>
<comment type="subcellular location">
    <subcellularLocation>
        <location evidence="7">Cytoplasm</location>
    </subcellularLocation>
</comment>
<dbReference type="InterPro" id="IPR001907">
    <property type="entry name" value="ClpP"/>
</dbReference>